<dbReference type="Gene3D" id="3.40.50.1820">
    <property type="entry name" value="alpha/beta hydrolase"/>
    <property type="match status" value="1"/>
</dbReference>
<evidence type="ECO:0000313" key="3">
    <source>
        <dbReference type="EMBL" id="MCO8272207.1"/>
    </source>
</evidence>
<protein>
    <submittedName>
        <fullName evidence="3">Chlorophyllase</fullName>
    </submittedName>
</protein>
<organism evidence="3 4">
    <name type="scientific">Paractinoplanes aksuensis</name>
    <dbReference type="NCBI Taxonomy" id="2939490"/>
    <lineage>
        <taxon>Bacteria</taxon>
        <taxon>Bacillati</taxon>
        <taxon>Actinomycetota</taxon>
        <taxon>Actinomycetes</taxon>
        <taxon>Micromonosporales</taxon>
        <taxon>Micromonosporaceae</taxon>
        <taxon>Paractinoplanes</taxon>
    </lineage>
</organism>
<dbReference type="EMBL" id="JAMYJR010000016">
    <property type="protein sequence ID" value="MCO8272207.1"/>
    <property type="molecule type" value="Genomic_DNA"/>
</dbReference>
<dbReference type="Proteomes" id="UP001523369">
    <property type="component" value="Unassembled WGS sequence"/>
</dbReference>
<feature type="chain" id="PRO_5047175205" evidence="2">
    <location>
        <begin position="24"/>
        <end position="317"/>
    </location>
</feature>
<dbReference type="Pfam" id="PF07224">
    <property type="entry name" value="Chlorophyllase"/>
    <property type="match status" value="1"/>
</dbReference>
<keyword evidence="2" id="KW-0732">Signal</keyword>
<dbReference type="PROSITE" id="PS51257">
    <property type="entry name" value="PROKAR_LIPOPROTEIN"/>
    <property type="match status" value="1"/>
</dbReference>
<accession>A0ABT1DMZ7</accession>
<dbReference type="InterPro" id="IPR017395">
    <property type="entry name" value="Chlorophyllase-like"/>
</dbReference>
<dbReference type="PANTHER" id="PTHR33428">
    <property type="entry name" value="CHLOROPHYLLASE-2, CHLOROPLASTIC"/>
    <property type="match status" value="1"/>
</dbReference>
<name>A0ABT1DMZ7_9ACTN</name>
<feature type="region of interest" description="Disordered" evidence="1">
    <location>
        <begin position="28"/>
        <end position="72"/>
    </location>
</feature>
<gene>
    <name evidence="3" type="ORF">M1L60_16555</name>
</gene>
<proteinExistence type="predicted"/>
<feature type="compositionally biased region" description="Low complexity" evidence="1">
    <location>
        <begin position="28"/>
        <end position="54"/>
    </location>
</feature>
<dbReference type="SUPFAM" id="SSF53474">
    <property type="entry name" value="alpha/beta-Hydrolases"/>
    <property type="match status" value="1"/>
</dbReference>
<keyword evidence="4" id="KW-1185">Reference proteome</keyword>
<dbReference type="InterPro" id="IPR029058">
    <property type="entry name" value="AB_hydrolase_fold"/>
</dbReference>
<reference evidence="3 4" key="1">
    <citation type="submission" date="2022-06" db="EMBL/GenBank/DDBJ databases">
        <title>New Species of the Genus Actinoplanes, ActinopZanes ferrugineus.</title>
        <authorList>
            <person name="Ding P."/>
        </authorList>
    </citation>
    <scope>NUCLEOTIDE SEQUENCE [LARGE SCALE GENOMIC DNA]</scope>
    <source>
        <strain evidence="3 4">TRM88003</strain>
    </source>
</reference>
<evidence type="ECO:0000256" key="2">
    <source>
        <dbReference type="SAM" id="SignalP"/>
    </source>
</evidence>
<feature type="signal peptide" evidence="2">
    <location>
        <begin position="1"/>
        <end position="23"/>
    </location>
</feature>
<evidence type="ECO:0000313" key="4">
    <source>
        <dbReference type="Proteomes" id="UP001523369"/>
    </source>
</evidence>
<evidence type="ECO:0000256" key="1">
    <source>
        <dbReference type="SAM" id="MobiDB-lite"/>
    </source>
</evidence>
<dbReference type="PANTHER" id="PTHR33428:SF14">
    <property type="entry name" value="CARBOXYLESTERASE TYPE B DOMAIN-CONTAINING PROTEIN"/>
    <property type="match status" value="1"/>
</dbReference>
<comment type="caution">
    <text evidence="3">The sequence shown here is derived from an EMBL/GenBank/DDBJ whole genome shotgun (WGS) entry which is preliminary data.</text>
</comment>
<sequence>MGRVRRPPLIPVLAVVASVVSLAACSSEPAPAPTATLPPTAGVPAPTAPGSGAARLPGADSGSGAAKLPGAAPRQAFAVETRTLRLQRGADRPLPTTVWQPKGDGPFPLILFSHGLGGKPSDYRNLLTAWARAGFVVAAPAYPHTSASATDFNVLDVINQPADATHVITRTLAELGAAVDKSRIAAAGHSAGGVTTIGLFSGARDERLRAGVILAGRQILPQPFTGPEAPLLFVHGRRDNTVTYADGQAAYSAVQWPKAFLSVTNGGHVASGRSLDVIATTSTDFWRWTLYGDQPARDRLEPDATRGGLATLQDNLG</sequence>